<dbReference type="PATRIC" id="fig|1107311.5.peg.601"/>
<accession>A0A0A2MVK5</accession>
<dbReference type="PANTHER" id="PTHR43393:SF3">
    <property type="entry name" value="LYSINE DECARBOXYLASE-LIKE PROTEIN"/>
    <property type="match status" value="1"/>
</dbReference>
<evidence type="ECO:0000313" key="4">
    <source>
        <dbReference type="Proteomes" id="UP000030149"/>
    </source>
</evidence>
<dbReference type="PANTHER" id="PTHR43393">
    <property type="entry name" value="CYTOKININ RIBOSIDE 5'-MONOPHOSPHATE PHOSPHORIBOHYDROLASE"/>
    <property type="match status" value="1"/>
</dbReference>
<proteinExistence type="inferred from homology"/>
<evidence type="ECO:0000256" key="2">
    <source>
        <dbReference type="RuleBase" id="RU363015"/>
    </source>
</evidence>
<dbReference type="Gene3D" id="3.40.50.450">
    <property type="match status" value="1"/>
</dbReference>
<reference evidence="3 4" key="2">
    <citation type="journal article" date="2015" name="Stand. Genomic Sci.">
        <title>High quality draft genomic sequence of Flavobacterium enshiense DK69(T) and comparison among Flavobacterium genomes.</title>
        <authorList>
            <person name="Zeng Z."/>
            <person name="Chen C."/>
            <person name="Du H."/>
            <person name="Wang G."/>
            <person name="Li M."/>
        </authorList>
    </citation>
    <scope>NUCLEOTIDE SEQUENCE [LARGE SCALE GENOMIC DNA]</scope>
    <source>
        <strain evidence="3 4">DK69</strain>
    </source>
</reference>
<reference evidence="4" key="1">
    <citation type="submission" date="2013-09" db="EMBL/GenBank/DDBJ databases">
        <authorList>
            <person name="Zeng Z."/>
            <person name="Chen C."/>
        </authorList>
    </citation>
    <scope>NUCLEOTIDE SEQUENCE [LARGE SCALE GENOMIC DNA]</scope>
    <source>
        <strain evidence="4">DK69</strain>
    </source>
</reference>
<dbReference type="EMBL" id="JRLZ01000009">
    <property type="protein sequence ID" value="KGO95626.1"/>
    <property type="molecule type" value="Genomic_DNA"/>
</dbReference>
<dbReference type="NCBIfam" id="TIGR00730">
    <property type="entry name" value="Rossman fold protein, TIGR00730 family"/>
    <property type="match status" value="1"/>
</dbReference>
<dbReference type="InterPro" id="IPR031100">
    <property type="entry name" value="LOG_fam"/>
</dbReference>
<sequence>MRLNSLKISDIMKQESQKIFFEAKRDLSDEIRDSFKIMADLWEGIAAFQEINNCVTVYGSARFQEGHKYYELARAMGKKLAENGFTVMTGGGPGVMEAANRGAKEGGGTSLGCNIVLPFEQKPNPYVDKMVEFDFFFTRKTILRKNSLAYVLMPGGLGTMDEIFEVLTLVQTKKLPHRPIVCLGKNYWEKLSNFIRDTMIQEGTISEEDLSLMLLTDNTDEAVEYIKSHIIKKT</sequence>
<comment type="catalytic activity">
    <reaction evidence="1">
        <text>AMP + H2O = D-ribose 5-phosphate + adenine</text>
        <dbReference type="Rhea" id="RHEA:20129"/>
        <dbReference type="ChEBI" id="CHEBI:15377"/>
        <dbReference type="ChEBI" id="CHEBI:16708"/>
        <dbReference type="ChEBI" id="CHEBI:78346"/>
        <dbReference type="ChEBI" id="CHEBI:456215"/>
        <dbReference type="EC" id="3.2.2.4"/>
    </reaction>
</comment>
<organism evidence="3 4">
    <name type="scientific">Flavobacterium enshiense DK69</name>
    <dbReference type="NCBI Taxonomy" id="1107311"/>
    <lineage>
        <taxon>Bacteria</taxon>
        <taxon>Pseudomonadati</taxon>
        <taxon>Bacteroidota</taxon>
        <taxon>Flavobacteriia</taxon>
        <taxon>Flavobacteriales</taxon>
        <taxon>Flavobacteriaceae</taxon>
        <taxon>Flavobacterium</taxon>
    </lineage>
</organism>
<dbReference type="GO" id="GO:0009691">
    <property type="term" value="P:cytokinin biosynthetic process"/>
    <property type="evidence" value="ECO:0007669"/>
    <property type="project" value="UniProtKB-UniRule"/>
</dbReference>
<keyword evidence="4" id="KW-1185">Reference proteome</keyword>
<dbReference type="STRING" id="1107311.Q767_10390"/>
<dbReference type="AlphaFoldDB" id="A0A0A2MVK5"/>
<dbReference type="SUPFAM" id="SSF102405">
    <property type="entry name" value="MCP/YpsA-like"/>
    <property type="match status" value="1"/>
</dbReference>
<dbReference type="InterPro" id="IPR005269">
    <property type="entry name" value="LOG"/>
</dbReference>
<dbReference type="eggNOG" id="COG1611">
    <property type="taxonomic scope" value="Bacteria"/>
</dbReference>
<evidence type="ECO:0000313" key="3">
    <source>
        <dbReference type="EMBL" id="KGO95626.1"/>
    </source>
</evidence>
<protein>
    <recommendedName>
        <fullName evidence="2">Cytokinin riboside 5'-monophosphate phosphoribohydrolase</fullName>
        <ecNumber evidence="2">3.2.2.n1</ecNumber>
    </recommendedName>
</protein>
<comment type="caution">
    <text evidence="3">The sequence shown here is derived from an EMBL/GenBank/DDBJ whole genome shotgun (WGS) entry which is preliminary data.</text>
</comment>
<dbReference type="Pfam" id="PF03641">
    <property type="entry name" value="Lysine_decarbox"/>
    <property type="match status" value="1"/>
</dbReference>
<dbReference type="EC" id="3.2.2.n1" evidence="2"/>
<dbReference type="GO" id="GO:0008714">
    <property type="term" value="F:AMP nucleosidase activity"/>
    <property type="evidence" value="ECO:0007669"/>
    <property type="project" value="UniProtKB-EC"/>
</dbReference>
<dbReference type="InterPro" id="IPR052341">
    <property type="entry name" value="LOG_family_nucleotidases"/>
</dbReference>
<keyword evidence="2" id="KW-0378">Hydrolase</keyword>
<name>A0A0A2MVK5_9FLAO</name>
<gene>
    <name evidence="3" type="ORF">Q767_10390</name>
</gene>
<dbReference type="Proteomes" id="UP000030149">
    <property type="component" value="Unassembled WGS sequence"/>
</dbReference>
<comment type="similarity">
    <text evidence="2">Belongs to the LOG family.</text>
</comment>
<keyword evidence="2" id="KW-0203">Cytokinin biosynthesis</keyword>
<dbReference type="GO" id="GO:0005829">
    <property type="term" value="C:cytosol"/>
    <property type="evidence" value="ECO:0007669"/>
    <property type="project" value="TreeGrafter"/>
</dbReference>
<evidence type="ECO:0000256" key="1">
    <source>
        <dbReference type="ARBA" id="ARBA00000274"/>
    </source>
</evidence>